<accession>A1ZYW3</accession>
<sequence>MHDKNKERRPAKTTGAAKNTTYNLQKKIKLPRAFGKVSAQMNAGGTTK</sequence>
<dbReference type="RefSeq" id="WP_002704837.1">
    <property type="nucleotide sequence ID" value="NZ_AAWS01000070.1"/>
</dbReference>
<reference evidence="3 4" key="1">
    <citation type="submission" date="2007-01" db="EMBL/GenBank/DDBJ databases">
        <authorList>
            <person name="Haygood M."/>
            <person name="Podell S."/>
            <person name="Anderson C."/>
            <person name="Hopkinson B."/>
            <person name="Roe K."/>
            <person name="Barbeau K."/>
            <person name="Gaasterland T."/>
            <person name="Ferriera S."/>
            <person name="Johnson J."/>
            <person name="Kravitz S."/>
            <person name="Beeson K."/>
            <person name="Sutton G."/>
            <person name="Rogers Y.-H."/>
            <person name="Friedman R."/>
            <person name="Frazier M."/>
            <person name="Venter J.C."/>
        </authorList>
    </citation>
    <scope>NUCLEOTIDE SEQUENCE [LARGE SCALE GENOMIC DNA]</scope>
    <source>
        <strain evidence="3 4">ATCC 23134</strain>
    </source>
</reference>
<keyword evidence="4" id="KW-1185">Reference proteome</keyword>
<name>A1ZYW3_MICM2</name>
<protein>
    <submittedName>
        <fullName evidence="3">Uncharacterized protein</fullName>
    </submittedName>
</protein>
<dbReference type="EMBL" id="AAWS01000070">
    <property type="protein sequence ID" value="EAY24399.1"/>
    <property type="molecule type" value="Genomic_DNA"/>
</dbReference>
<dbReference type="EMBL" id="AAWS01000124">
    <property type="protein sequence ID" value="EAY23803.1"/>
    <property type="molecule type" value="Genomic_DNA"/>
</dbReference>
<comment type="caution">
    <text evidence="3">The sequence shown here is derived from an EMBL/GenBank/DDBJ whole genome shotgun (WGS) entry which is preliminary data.</text>
</comment>
<gene>
    <name evidence="3" type="ORF">M23134_01739</name>
    <name evidence="2" type="ORF">M23134_08474</name>
    <name evidence="1" type="ORF">M23134_08478</name>
</gene>
<dbReference type="Proteomes" id="UP000004095">
    <property type="component" value="Unassembled WGS sequence"/>
</dbReference>
<dbReference type="AlphaFoldDB" id="A1ZYW3"/>
<dbReference type="EMBL" id="AAWS01000123">
    <property type="protein sequence ID" value="EAY23807.1"/>
    <property type="molecule type" value="Genomic_DNA"/>
</dbReference>
<organism evidence="3 4">
    <name type="scientific">Microscilla marina ATCC 23134</name>
    <dbReference type="NCBI Taxonomy" id="313606"/>
    <lineage>
        <taxon>Bacteria</taxon>
        <taxon>Pseudomonadati</taxon>
        <taxon>Bacteroidota</taxon>
        <taxon>Cytophagia</taxon>
        <taxon>Cytophagales</taxon>
        <taxon>Microscillaceae</taxon>
        <taxon>Microscilla</taxon>
    </lineage>
</organism>
<proteinExistence type="predicted"/>
<evidence type="ECO:0000313" key="3">
    <source>
        <dbReference type="EMBL" id="EAY24399.1"/>
    </source>
</evidence>
<evidence type="ECO:0000313" key="1">
    <source>
        <dbReference type="EMBL" id="EAY23803.1"/>
    </source>
</evidence>
<evidence type="ECO:0000313" key="4">
    <source>
        <dbReference type="Proteomes" id="UP000004095"/>
    </source>
</evidence>
<evidence type="ECO:0000313" key="2">
    <source>
        <dbReference type="EMBL" id="EAY23807.1"/>
    </source>
</evidence>